<protein>
    <submittedName>
        <fullName evidence="1">Carbon monoxide dehydrogenase subunit G</fullName>
    </submittedName>
</protein>
<gene>
    <name evidence="1" type="ORF">U7230_14985</name>
</gene>
<name>A0ABZ1BX40_9FIRM</name>
<dbReference type="Pfam" id="PF06240">
    <property type="entry name" value="COXG"/>
    <property type="match status" value="1"/>
</dbReference>
<dbReference type="SUPFAM" id="SSF55961">
    <property type="entry name" value="Bet v1-like"/>
    <property type="match status" value="1"/>
</dbReference>
<proteinExistence type="predicted"/>
<dbReference type="InterPro" id="IPR023393">
    <property type="entry name" value="START-like_dom_sf"/>
</dbReference>
<dbReference type="CDD" id="cd05018">
    <property type="entry name" value="CoxG"/>
    <property type="match status" value="1"/>
</dbReference>
<dbReference type="InterPro" id="IPR010419">
    <property type="entry name" value="CO_DH_gsu"/>
</dbReference>
<dbReference type="PANTHER" id="PTHR38588">
    <property type="entry name" value="BLL0334 PROTEIN"/>
    <property type="match status" value="1"/>
</dbReference>
<dbReference type="RefSeq" id="WP_324716635.1">
    <property type="nucleotide sequence ID" value="NZ_CP141615.1"/>
</dbReference>
<organism evidence="1 2">
    <name type="scientific">Carboxydichorda subterranea</name>
    <dbReference type="NCBI Taxonomy" id="3109565"/>
    <lineage>
        <taxon>Bacteria</taxon>
        <taxon>Bacillati</taxon>
        <taxon>Bacillota</taxon>
        <taxon>Limnochordia</taxon>
        <taxon>Limnochordales</taxon>
        <taxon>Geochordaceae</taxon>
        <taxon>Carboxydichorda</taxon>
    </lineage>
</organism>
<keyword evidence="2" id="KW-1185">Reference proteome</keyword>
<evidence type="ECO:0000313" key="2">
    <source>
        <dbReference type="Proteomes" id="UP001332192"/>
    </source>
</evidence>
<dbReference type="PANTHER" id="PTHR38588:SF1">
    <property type="entry name" value="BLL0334 PROTEIN"/>
    <property type="match status" value="1"/>
</dbReference>
<sequence length="155" mass="16071">MQIEYQQEYPAPAEVVWNVLLDPEILARHLPGCKRLDPEGDGAYLATLEIGLGPVRGTYTGKVAVKDLRPHSSYRLLVEGGGGPGQVKGEGVIQLVPTGHGSTLLRCVGDATVTGTLAAVGQRLLGAVARMIMGNFFSGMGTEIAARAGAASSAS</sequence>
<dbReference type="Proteomes" id="UP001332192">
    <property type="component" value="Chromosome"/>
</dbReference>
<dbReference type="EMBL" id="CP141615">
    <property type="protein sequence ID" value="WRP17364.1"/>
    <property type="molecule type" value="Genomic_DNA"/>
</dbReference>
<reference evidence="1 2" key="1">
    <citation type="journal article" date="2024" name="Front. Microbiol.">
        <title>Novel thermophilic genera Geochorda gen. nov. and Carboxydochorda gen. nov. from the deep terrestrial subsurface reveal the ecophysiological diversity in the class Limnochordia.</title>
        <authorList>
            <person name="Karnachuk O.V."/>
            <person name="Lukina A.P."/>
            <person name="Avakyan M.R."/>
            <person name="Kadnikov V.V."/>
            <person name="Begmatov S."/>
            <person name="Beletsky A.V."/>
            <person name="Vlasova K.G."/>
            <person name="Novikov A.A."/>
            <person name="Shcherbakova V.A."/>
            <person name="Mardanov A.V."/>
            <person name="Ravin N.V."/>
        </authorList>
    </citation>
    <scope>NUCLEOTIDE SEQUENCE [LARGE SCALE GENOMIC DNA]</scope>
    <source>
        <strain evidence="1 2">L945</strain>
    </source>
</reference>
<evidence type="ECO:0000313" key="1">
    <source>
        <dbReference type="EMBL" id="WRP17364.1"/>
    </source>
</evidence>
<dbReference type="Gene3D" id="3.30.530.20">
    <property type="match status" value="1"/>
</dbReference>
<accession>A0ABZ1BX40</accession>